<evidence type="ECO:0000313" key="3">
    <source>
        <dbReference type="Proteomes" id="UP001359559"/>
    </source>
</evidence>
<evidence type="ECO:0000313" key="2">
    <source>
        <dbReference type="EMBL" id="KAK7271120.1"/>
    </source>
</evidence>
<organism evidence="2 3">
    <name type="scientific">Clitoria ternatea</name>
    <name type="common">Butterfly pea</name>
    <dbReference type="NCBI Taxonomy" id="43366"/>
    <lineage>
        <taxon>Eukaryota</taxon>
        <taxon>Viridiplantae</taxon>
        <taxon>Streptophyta</taxon>
        <taxon>Embryophyta</taxon>
        <taxon>Tracheophyta</taxon>
        <taxon>Spermatophyta</taxon>
        <taxon>Magnoliopsida</taxon>
        <taxon>eudicotyledons</taxon>
        <taxon>Gunneridae</taxon>
        <taxon>Pentapetalae</taxon>
        <taxon>rosids</taxon>
        <taxon>fabids</taxon>
        <taxon>Fabales</taxon>
        <taxon>Fabaceae</taxon>
        <taxon>Papilionoideae</taxon>
        <taxon>50 kb inversion clade</taxon>
        <taxon>NPAAA clade</taxon>
        <taxon>indigoferoid/millettioid clade</taxon>
        <taxon>Phaseoleae</taxon>
        <taxon>Clitoria</taxon>
    </lineage>
</organism>
<dbReference type="Proteomes" id="UP001359559">
    <property type="component" value="Unassembled WGS sequence"/>
</dbReference>
<sequence length="109" mass="12740">MDGHAIQFLRYLGRSFVILLFSDIIVRFTDVLILIDVLGIELHQLRDYRGYFTLFIIIIVIVIVIMRIVFGLILRLSWTVDDLNNAILKRWCMSGPAFKVIDKLNIILF</sequence>
<keyword evidence="1" id="KW-0812">Transmembrane</keyword>
<dbReference type="EMBL" id="JAYKXN010000007">
    <property type="protein sequence ID" value="KAK7271120.1"/>
    <property type="molecule type" value="Genomic_DNA"/>
</dbReference>
<keyword evidence="3" id="KW-1185">Reference proteome</keyword>
<accession>A0AAN9IBR5</accession>
<evidence type="ECO:0000256" key="1">
    <source>
        <dbReference type="SAM" id="Phobius"/>
    </source>
</evidence>
<proteinExistence type="predicted"/>
<feature type="transmembrane region" description="Helical" evidence="1">
    <location>
        <begin position="16"/>
        <end position="39"/>
    </location>
</feature>
<name>A0AAN9IBR5_CLITE</name>
<protein>
    <submittedName>
        <fullName evidence="2">Uncharacterized protein</fullName>
    </submittedName>
</protein>
<reference evidence="2 3" key="1">
    <citation type="submission" date="2024-01" db="EMBL/GenBank/DDBJ databases">
        <title>The genomes of 5 underutilized Papilionoideae crops provide insights into root nodulation and disease resistance.</title>
        <authorList>
            <person name="Yuan L."/>
        </authorList>
    </citation>
    <scope>NUCLEOTIDE SEQUENCE [LARGE SCALE GENOMIC DNA]</scope>
    <source>
        <strain evidence="2">LY-2023</strain>
        <tissue evidence="2">Leaf</tissue>
    </source>
</reference>
<keyword evidence="1" id="KW-0472">Membrane</keyword>
<keyword evidence="1" id="KW-1133">Transmembrane helix</keyword>
<feature type="transmembrane region" description="Helical" evidence="1">
    <location>
        <begin position="51"/>
        <end position="74"/>
    </location>
</feature>
<gene>
    <name evidence="2" type="ORF">RJT34_26758</name>
</gene>
<comment type="caution">
    <text evidence="2">The sequence shown here is derived from an EMBL/GenBank/DDBJ whole genome shotgun (WGS) entry which is preliminary data.</text>
</comment>
<dbReference type="AlphaFoldDB" id="A0AAN9IBR5"/>